<keyword evidence="3 8" id="KW-0418">Kinase</keyword>
<dbReference type="PROSITE" id="PS00108">
    <property type="entry name" value="PROTEIN_KINASE_ST"/>
    <property type="match status" value="1"/>
</dbReference>
<dbReference type="Proteomes" id="UP001596514">
    <property type="component" value="Unassembled WGS sequence"/>
</dbReference>
<dbReference type="RefSeq" id="WP_343967715.1">
    <property type="nucleotide sequence ID" value="NZ_BAAAGK010000059.1"/>
</dbReference>
<comment type="caution">
    <text evidence="8">The sequence shown here is derived from an EMBL/GenBank/DDBJ whole genome shotgun (WGS) entry which is preliminary data.</text>
</comment>
<dbReference type="SUPFAM" id="SSF53850">
    <property type="entry name" value="Periplasmic binding protein-like II"/>
    <property type="match status" value="1"/>
</dbReference>
<reference evidence="9" key="1">
    <citation type="journal article" date="2019" name="Int. J. Syst. Evol. Microbiol.">
        <title>The Global Catalogue of Microorganisms (GCM) 10K type strain sequencing project: providing services to taxonomists for standard genome sequencing and annotation.</title>
        <authorList>
            <consortium name="The Broad Institute Genomics Platform"/>
            <consortium name="The Broad Institute Genome Sequencing Center for Infectious Disease"/>
            <person name="Wu L."/>
            <person name="Ma J."/>
        </authorList>
    </citation>
    <scope>NUCLEOTIDE SEQUENCE [LARGE SCALE GENOMIC DNA]</scope>
    <source>
        <strain evidence="9">JCM 10083</strain>
    </source>
</reference>
<gene>
    <name evidence="8" type="ORF">ACFQVD_44640</name>
</gene>
<protein>
    <submittedName>
        <fullName evidence="8">Serine/threonine-protein kinase</fullName>
        <ecNumber evidence="8">2.7.11.1</ecNumber>
    </submittedName>
</protein>
<dbReference type="InterPro" id="IPR008271">
    <property type="entry name" value="Ser/Thr_kinase_AS"/>
</dbReference>
<evidence type="ECO:0000313" key="9">
    <source>
        <dbReference type="Proteomes" id="UP001596514"/>
    </source>
</evidence>
<organism evidence="8 9">
    <name type="scientific">Streptosporangium amethystogenes subsp. fukuiense</name>
    <dbReference type="NCBI Taxonomy" id="698418"/>
    <lineage>
        <taxon>Bacteria</taxon>
        <taxon>Bacillati</taxon>
        <taxon>Actinomycetota</taxon>
        <taxon>Actinomycetes</taxon>
        <taxon>Streptosporangiales</taxon>
        <taxon>Streptosporangiaceae</taxon>
        <taxon>Streptosporangium</taxon>
    </lineage>
</organism>
<accession>A0ABW2THH1</accession>
<dbReference type="Gene3D" id="3.30.200.20">
    <property type="entry name" value="Phosphorylase Kinase, domain 1"/>
    <property type="match status" value="1"/>
</dbReference>
<dbReference type="PANTHER" id="PTHR43289">
    <property type="entry name" value="MITOGEN-ACTIVATED PROTEIN KINASE KINASE KINASE 20-RELATED"/>
    <property type="match status" value="1"/>
</dbReference>
<keyword evidence="1 8" id="KW-0808">Transferase</keyword>
<keyword evidence="6" id="KW-0812">Transmembrane</keyword>
<dbReference type="SMART" id="SM00062">
    <property type="entry name" value="PBPb"/>
    <property type="match status" value="1"/>
</dbReference>
<name>A0ABW2THH1_9ACTN</name>
<dbReference type="Gene3D" id="1.10.510.10">
    <property type="entry name" value="Transferase(Phosphotransferase) domain 1"/>
    <property type="match status" value="1"/>
</dbReference>
<dbReference type="Pfam" id="PF00497">
    <property type="entry name" value="SBP_bac_3"/>
    <property type="match status" value="1"/>
</dbReference>
<evidence type="ECO:0000256" key="4">
    <source>
        <dbReference type="ARBA" id="ARBA00022840"/>
    </source>
</evidence>
<evidence type="ECO:0000256" key="1">
    <source>
        <dbReference type="ARBA" id="ARBA00022679"/>
    </source>
</evidence>
<keyword evidence="2" id="KW-0547">Nucleotide-binding</keyword>
<evidence type="ECO:0000256" key="2">
    <source>
        <dbReference type="ARBA" id="ARBA00022741"/>
    </source>
</evidence>
<evidence type="ECO:0000256" key="5">
    <source>
        <dbReference type="SAM" id="MobiDB-lite"/>
    </source>
</evidence>
<evidence type="ECO:0000313" key="8">
    <source>
        <dbReference type="EMBL" id="MFC7607201.1"/>
    </source>
</evidence>
<evidence type="ECO:0000259" key="7">
    <source>
        <dbReference type="PROSITE" id="PS50011"/>
    </source>
</evidence>
<dbReference type="EC" id="2.7.11.1" evidence="8"/>
<dbReference type="PANTHER" id="PTHR43289:SF34">
    <property type="entry name" value="SERINE_THREONINE-PROTEIN KINASE YBDM-RELATED"/>
    <property type="match status" value="1"/>
</dbReference>
<sequence length="616" mass="64865">MCNVLAKHRERGVRGAGDQTVAAGGSAATGGVLAQGQAGEGGQGVVYLGESEGGERAAIKLLHVRFTEEVHARARFARELAAARRVAPFCTARVLAADLDGETPYIASELIEGPSLRRVVERDGPLSGEALERLAIGTATALTAIHHAGIAHRDFKPDNVMLAADGPRVVDFGIAKIIDESGTITTRAVGTPAYMAPEQIAGERVGFPADVFAWGSTIVFTATGKAPFGSDTIVATLNRVINHEADLSALPDGLRELVAACLSKEQKLRPTSDVLLKRLLGHPVDEAEASEEVLAEGVQAATVDLTRPQEPVRRGRRRVAIAGGLAVLGGVGAFLAVQFGFPPGGRAEPTRPPSSSPSATAEVTKVSTGSPLLDRIKATGRLRVGYRGGLPGISLGDDPPRGFEADVAAHLAKALSVRAGGLTFVPVGYAAREEAVERGKVDLVISNLSIDDADRGRAAFAGPYYVAHRDVLVRASAKIDDLEDLRDRRICLSNGQTTGTMIRDRGVDFVAVRADDPAQCAVQVADGRADAMVGDDLLIAGFGARLRGIKVKIVGVRLTTERYGVALRTGDPVACRRINEVITSMYADGTLASLLESHLGRVDFRFETALPRLETC</sequence>
<proteinExistence type="predicted"/>
<dbReference type="EMBL" id="JBHTEE010000001">
    <property type="protein sequence ID" value="MFC7607201.1"/>
    <property type="molecule type" value="Genomic_DNA"/>
</dbReference>
<dbReference type="CDD" id="cd14014">
    <property type="entry name" value="STKc_PknB_like"/>
    <property type="match status" value="1"/>
</dbReference>
<feature type="transmembrane region" description="Helical" evidence="6">
    <location>
        <begin position="319"/>
        <end position="341"/>
    </location>
</feature>
<keyword evidence="9" id="KW-1185">Reference proteome</keyword>
<dbReference type="GO" id="GO:0004674">
    <property type="term" value="F:protein serine/threonine kinase activity"/>
    <property type="evidence" value="ECO:0007669"/>
    <property type="project" value="UniProtKB-EC"/>
</dbReference>
<dbReference type="InterPro" id="IPR011009">
    <property type="entry name" value="Kinase-like_dom_sf"/>
</dbReference>
<dbReference type="PROSITE" id="PS50011">
    <property type="entry name" value="PROTEIN_KINASE_DOM"/>
    <property type="match status" value="1"/>
</dbReference>
<keyword evidence="4" id="KW-0067">ATP-binding</keyword>
<feature type="region of interest" description="Disordered" evidence="5">
    <location>
        <begin position="345"/>
        <end position="365"/>
    </location>
</feature>
<dbReference type="Gene3D" id="3.40.190.10">
    <property type="entry name" value="Periplasmic binding protein-like II"/>
    <property type="match status" value="2"/>
</dbReference>
<evidence type="ECO:0000256" key="6">
    <source>
        <dbReference type="SAM" id="Phobius"/>
    </source>
</evidence>
<evidence type="ECO:0000256" key="3">
    <source>
        <dbReference type="ARBA" id="ARBA00022777"/>
    </source>
</evidence>
<keyword evidence="6" id="KW-1133">Transmembrane helix</keyword>
<keyword evidence="6" id="KW-0472">Membrane</keyword>
<dbReference type="Pfam" id="PF00069">
    <property type="entry name" value="Pkinase"/>
    <property type="match status" value="1"/>
</dbReference>
<dbReference type="InterPro" id="IPR000719">
    <property type="entry name" value="Prot_kinase_dom"/>
</dbReference>
<dbReference type="InterPro" id="IPR001638">
    <property type="entry name" value="Solute-binding_3/MltF_N"/>
</dbReference>
<feature type="domain" description="Protein kinase" evidence="7">
    <location>
        <begin position="32"/>
        <end position="285"/>
    </location>
</feature>
<dbReference type="SUPFAM" id="SSF56112">
    <property type="entry name" value="Protein kinase-like (PK-like)"/>
    <property type="match status" value="1"/>
</dbReference>